<dbReference type="FunFam" id="1.10.10.10:FF:000001">
    <property type="entry name" value="LysR family transcriptional regulator"/>
    <property type="match status" value="1"/>
</dbReference>
<dbReference type="GO" id="GO:0003677">
    <property type="term" value="F:DNA binding"/>
    <property type="evidence" value="ECO:0007669"/>
    <property type="project" value="UniProtKB-KW"/>
</dbReference>
<proteinExistence type="inferred from homology"/>
<accession>A0A286GRY3</accession>
<name>A0A286GRY3_9ACTN</name>
<dbReference type="PROSITE" id="PS50931">
    <property type="entry name" value="HTH_LYSR"/>
    <property type="match status" value="1"/>
</dbReference>
<evidence type="ECO:0000313" key="8">
    <source>
        <dbReference type="Proteomes" id="UP000219482"/>
    </source>
</evidence>
<evidence type="ECO:0000256" key="1">
    <source>
        <dbReference type="ARBA" id="ARBA00009437"/>
    </source>
</evidence>
<evidence type="ECO:0000256" key="2">
    <source>
        <dbReference type="ARBA" id="ARBA00023015"/>
    </source>
</evidence>
<dbReference type="InterPro" id="IPR036390">
    <property type="entry name" value="WH_DNA-bd_sf"/>
</dbReference>
<dbReference type="Proteomes" id="UP000219482">
    <property type="component" value="Unassembled WGS sequence"/>
</dbReference>
<dbReference type="GO" id="GO:0003700">
    <property type="term" value="F:DNA-binding transcription factor activity"/>
    <property type="evidence" value="ECO:0007669"/>
    <property type="project" value="InterPro"/>
</dbReference>
<organism evidence="7 8">
    <name type="scientific">Blastococcus haudaquaticus</name>
    <dbReference type="NCBI Taxonomy" id="1938745"/>
    <lineage>
        <taxon>Bacteria</taxon>
        <taxon>Bacillati</taxon>
        <taxon>Actinomycetota</taxon>
        <taxon>Actinomycetes</taxon>
        <taxon>Geodermatophilales</taxon>
        <taxon>Geodermatophilaceae</taxon>
        <taxon>Blastococcus</taxon>
    </lineage>
</organism>
<dbReference type="PRINTS" id="PR00039">
    <property type="entry name" value="HTHLYSR"/>
</dbReference>
<feature type="region of interest" description="Disordered" evidence="5">
    <location>
        <begin position="282"/>
        <end position="311"/>
    </location>
</feature>
<comment type="similarity">
    <text evidence="1">Belongs to the LysR transcriptional regulatory family.</text>
</comment>
<evidence type="ECO:0000256" key="5">
    <source>
        <dbReference type="SAM" id="MobiDB-lite"/>
    </source>
</evidence>
<dbReference type="EMBL" id="OCNK01000002">
    <property type="protein sequence ID" value="SOD97819.1"/>
    <property type="molecule type" value="Genomic_DNA"/>
</dbReference>
<keyword evidence="8" id="KW-1185">Reference proteome</keyword>
<dbReference type="GO" id="GO:0032993">
    <property type="term" value="C:protein-DNA complex"/>
    <property type="evidence" value="ECO:0007669"/>
    <property type="project" value="TreeGrafter"/>
</dbReference>
<dbReference type="InterPro" id="IPR005119">
    <property type="entry name" value="LysR_subst-bd"/>
</dbReference>
<dbReference type="OrthoDB" id="3636008at2"/>
<keyword evidence="3 7" id="KW-0238">DNA-binding</keyword>
<dbReference type="InterPro" id="IPR036388">
    <property type="entry name" value="WH-like_DNA-bd_sf"/>
</dbReference>
<dbReference type="RefSeq" id="WP_097183401.1">
    <property type="nucleotide sequence ID" value="NZ_OCNK01000002.1"/>
</dbReference>
<reference evidence="8" key="1">
    <citation type="submission" date="2017-09" db="EMBL/GenBank/DDBJ databases">
        <authorList>
            <person name="Varghese N."/>
            <person name="Submissions S."/>
        </authorList>
    </citation>
    <scope>NUCLEOTIDE SEQUENCE [LARGE SCALE GENOMIC DNA]</scope>
    <source>
        <strain evidence="8">DSM 44270</strain>
    </source>
</reference>
<keyword evidence="2" id="KW-0805">Transcription regulation</keyword>
<keyword evidence="4" id="KW-0804">Transcription</keyword>
<dbReference type="InterPro" id="IPR000847">
    <property type="entry name" value="LysR_HTH_N"/>
</dbReference>
<dbReference type="SUPFAM" id="SSF46785">
    <property type="entry name" value="Winged helix' DNA-binding domain"/>
    <property type="match status" value="1"/>
</dbReference>
<gene>
    <name evidence="7" type="ORF">SAMN06272739_1627</name>
</gene>
<evidence type="ECO:0000313" key="7">
    <source>
        <dbReference type="EMBL" id="SOD97819.1"/>
    </source>
</evidence>
<dbReference type="Gene3D" id="1.10.10.10">
    <property type="entry name" value="Winged helix-like DNA-binding domain superfamily/Winged helix DNA-binding domain"/>
    <property type="match status" value="1"/>
</dbReference>
<sequence length="311" mass="33177">MDPEVRQLRALLAVVDTGSFTAAADELGFSQASVSRTVAALERALGARVLHRTTREVSLTAVGAQVVGHARRVLEEVAAIRRAAEQSRGDLRVGYAWSALGRHTTTVQRRWSAARPGSALTLVQSGSRTAGLTEGVADVSVLRRELDDPRVRTALVGSERRFAAMASDDPLARRRSLTLADFAGRTVAVDARTGTTSEQLWTPPTAPAATRTVHGIEDWLTVIAAGQAVGISAEATAAQHPRPGVAYRLVRDAPPVPVWLAWWADSPPPDLPALLDLVREEYGHPGVPPRSSDAALRHPAPSSPPGRRGPR</sequence>
<dbReference type="SUPFAM" id="SSF53850">
    <property type="entry name" value="Periplasmic binding protein-like II"/>
    <property type="match status" value="1"/>
</dbReference>
<dbReference type="Pfam" id="PF00126">
    <property type="entry name" value="HTH_1"/>
    <property type="match status" value="1"/>
</dbReference>
<dbReference type="AlphaFoldDB" id="A0A286GRY3"/>
<evidence type="ECO:0000256" key="3">
    <source>
        <dbReference type="ARBA" id="ARBA00023125"/>
    </source>
</evidence>
<dbReference type="Gene3D" id="3.40.190.10">
    <property type="entry name" value="Periplasmic binding protein-like II"/>
    <property type="match status" value="2"/>
</dbReference>
<evidence type="ECO:0000259" key="6">
    <source>
        <dbReference type="PROSITE" id="PS50931"/>
    </source>
</evidence>
<dbReference type="Pfam" id="PF03466">
    <property type="entry name" value="LysR_substrate"/>
    <property type="match status" value="1"/>
</dbReference>
<feature type="domain" description="HTH lysR-type" evidence="6">
    <location>
        <begin position="3"/>
        <end position="60"/>
    </location>
</feature>
<evidence type="ECO:0000256" key="4">
    <source>
        <dbReference type="ARBA" id="ARBA00023163"/>
    </source>
</evidence>
<dbReference type="PANTHER" id="PTHR30346">
    <property type="entry name" value="TRANSCRIPTIONAL DUAL REGULATOR HCAR-RELATED"/>
    <property type="match status" value="1"/>
</dbReference>
<protein>
    <submittedName>
        <fullName evidence="7">DNA-binding transcriptional regulator, LysR family</fullName>
    </submittedName>
</protein>
<dbReference type="PANTHER" id="PTHR30346:SF28">
    <property type="entry name" value="HTH-TYPE TRANSCRIPTIONAL REGULATOR CYNR"/>
    <property type="match status" value="1"/>
</dbReference>